<evidence type="ECO:0000313" key="1">
    <source>
        <dbReference type="EMBL" id="ABD41116.1"/>
    </source>
</evidence>
<evidence type="ECO:0000313" key="2">
    <source>
        <dbReference type="Proteomes" id="UP000001941"/>
    </source>
</evidence>
<dbReference type="Gene3D" id="3.30.70.1200">
    <property type="entry name" value="Crispr-associated protein, domain 1"/>
    <property type="match status" value="1"/>
</dbReference>
<sequence length="228" mass="26319">MFFSKMTLDREAAISGRFRDLVTGPYQVHEVIWDLFADHPDRKRDFLYRAELTGRDPVVYLLSARKPVYEGNVWNILSKPFHPVLQKDDLLNFRIRVNPVVTKTEPDPDRKRIRHRHDVIMDAKRRLNEANSSFSMSDLVQQESVRWLRQRSEKGGFSLYEDRVIAGGYRKMQFSQGRKKNTISISVVDCDGVLRVTDPDLFLQMICNGLGPAKGFGCGLMMVKRAAL</sequence>
<dbReference type="STRING" id="323259.Mhun_1376"/>
<accession>Q2FNT6</accession>
<dbReference type="eggNOG" id="arCOG06526">
    <property type="taxonomic scope" value="Archaea"/>
</dbReference>
<dbReference type="Gene3D" id="3.30.70.1210">
    <property type="entry name" value="Crispr-associated protein, domain 2"/>
    <property type="match status" value="1"/>
</dbReference>
<organism evidence="1 2">
    <name type="scientific">Methanospirillum hungatei JF-1 (strain ATCC 27890 / DSM 864 / NBRC 100397 / JF-1)</name>
    <dbReference type="NCBI Taxonomy" id="323259"/>
    <lineage>
        <taxon>Archaea</taxon>
        <taxon>Methanobacteriati</taxon>
        <taxon>Methanobacteriota</taxon>
        <taxon>Stenosarchaea group</taxon>
        <taxon>Methanomicrobia</taxon>
        <taxon>Methanomicrobiales</taxon>
        <taxon>Methanospirillaceae</taxon>
        <taxon>Methanospirillum</taxon>
    </lineage>
</organism>
<dbReference type="HOGENOM" id="CLU_080982_1_0_2"/>
<dbReference type="EnsemblBacteria" id="ABD41116">
    <property type="protein sequence ID" value="ABD41116"/>
    <property type="gene ID" value="Mhun_1376"/>
</dbReference>
<dbReference type="CDD" id="cd09727">
    <property type="entry name" value="Cas6_I-E"/>
    <property type="match status" value="1"/>
</dbReference>
<dbReference type="Pfam" id="PF08798">
    <property type="entry name" value="CRISPR_assoc"/>
    <property type="match status" value="1"/>
</dbReference>
<name>Q2FNT6_METHJ</name>
<dbReference type="Proteomes" id="UP000001941">
    <property type="component" value="Chromosome"/>
</dbReference>
<keyword evidence="2" id="KW-1185">Reference proteome</keyword>
<dbReference type="NCBIfam" id="TIGR01907">
    <property type="entry name" value="casE_Cse3"/>
    <property type="match status" value="1"/>
</dbReference>
<dbReference type="SMART" id="SM01101">
    <property type="entry name" value="CRISPR_assoc"/>
    <property type="match status" value="1"/>
</dbReference>
<dbReference type="InterPro" id="IPR010179">
    <property type="entry name" value="CRISPR-assoc_prot_Cse3"/>
</dbReference>
<proteinExistence type="predicted"/>
<dbReference type="OrthoDB" id="133839at2157"/>
<dbReference type="InParanoid" id="Q2FNT6"/>
<reference evidence="2" key="1">
    <citation type="journal article" date="2016" name="Stand. Genomic Sci.">
        <title>Complete genome sequence of Methanospirillum hungatei type strain JF1.</title>
        <authorList>
            <person name="Gunsalus R.P."/>
            <person name="Cook L.E."/>
            <person name="Crable B."/>
            <person name="Rohlin L."/>
            <person name="McDonald E."/>
            <person name="Mouttaki H."/>
            <person name="Sieber J.R."/>
            <person name="Poweleit N."/>
            <person name="Zhou H."/>
            <person name="Lapidus A.L."/>
            <person name="Daligault H.E."/>
            <person name="Land M."/>
            <person name="Gilna P."/>
            <person name="Ivanova N."/>
            <person name="Kyrpides N."/>
            <person name="Culley D.E."/>
            <person name="McInerney M.J."/>
        </authorList>
    </citation>
    <scope>NUCLEOTIDE SEQUENCE [LARGE SCALE GENOMIC DNA]</scope>
    <source>
        <strain evidence="2">ATCC 27890 / DSM 864 / NBRC 100397 / JF-1</strain>
    </source>
</reference>
<dbReference type="EMBL" id="CP000254">
    <property type="protein sequence ID" value="ABD41116.1"/>
    <property type="molecule type" value="Genomic_DNA"/>
</dbReference>
<dbReference type="AlphaFoldDB" id="Q2FNT6"/>
<dbReference type="SUPFAM" id="SSF117987">
    <property type="entry name" value="CRISPR-associated protein"/>
    <property type="match status" value="2"/>
</dbReference>
<dbReference type="RefSeq" id="WP_011448385.1">
    <property type="nucleotide sequence ID" value="NC_007796.1"/>
</dbReference>
<protein>
    <submittedName>
        <fullName evidence="1">CRISPR-associated protein, Cse3 family</fullName>
    </submittedName>
</protein>
<gene>
    <name evidence="1" type="ordered locus">Mhun_1376</name>
</gene>
<dbReference type="GeneID" id="3923371"/>
<dbReference type="KEGG" id="mhu:Mhun_1376"/>